<dbReference type="EMBL" id="CAEZYZ010000264">
    <property type="protein sequence ID" value="CAB4761844.1"/>
    <property type="molecule type" value="Genomic_DNA"/>
</dbReference>
<dbReference type="AlphaFoldDB" id="A0A6J6URE9"/>
<proteinExistence type="predicted"/>
<organism evidence="2">
    <name type="scientific">freshwater metagenome</name>
    <dbReference type="NCBI Taxonomy" id="449393"/>
    <lineage>
        <taxon>unclassified sequences</taxon>
        <taxon>metagenomes</taxon>
        <taxon>ecological metagenomes</taxon>
    </lineage>
</organism>
<sequence>MRILIDMNLSPRWVDVLADAGIESIHWSSVGEATASDSFIMAFAKGAGYVVLTHDLDFGSILAATHGDKPSVIQIRSGTLSTAAIGPFVVKTLIQMEAEIESGALLTIEPPRARIRLLPLNPR</sequence>
<accession>A0A6J6URE9</accession>
<name>A0A6J6URE9_9ZZZZ</name>
<evidence type="ECO:0000313" key="2">
    <source>
        <dbReference type="EMBL" id="CAB4761844.1"/>
    </source>
</evidence>
<dbReference type="Pfam" id="PF18480">
    <property type="entry name" value="DUF5615"/>
    <property type="match status" value="1"/>
</dbReference>
<protein>
    <submittedName>
        <fullName evidence="2">Unannotated protein</fullName>
    </submittedName>
</protein>
<reference evidence="2" key="1">
    <citation type="submission" date="2020-05" db="EMBL/GenBank/DDBJ databases">
        <authorList>
            <person name="Chiriac C."/>
            <person name="Salcher M."/>
            <person name="Ghai R."/>
            <person name="Kavagutti S V."/>
        </authorList>
    </citation>
    <scope>NUCLEOTIDE SEQUENCE</scope>
</reference>
<dbReference type="InterPro" id="IPR041049">
    <property type="entry name" value="DUF5615"/>
</dbReference>
<gene>
    <name evidence="2" type="ORF">UFOPK2810_01394</name>
</gene>
<feature type="domain" description="DUF5615" evidence="1">
    <location>
        <begin position="1"/>
        <end position="110"/>
    </location>
</feature>
<evidence type="ECO:0000259" key="1">
    <source>
        <dbReference type="Pfam" id="PF18480"/>
    </source>
</evidence>